<feature type="transmembrane region" description="Helical" evidence="7">
    <location>
        <begin position="12"/>
        <end position="30"/>
    </location>
</feature>
<proteinExistence type="inferred from homology"/>
<comment type="subcellular location">
    <subcellularLocation>
        <location evidence="1">Cell membrane</location>
        <topology evidence="1">Multi-pass membrane protein</topology>
    </subcellularLocation>
</comment>
<dbReference type="InterPro" id="IPR051311">
    <property type="entry name" value="DedA_domain"/>
</dbReference>
<comment type="similarity">
    <text evidence="2">Belongs to the DedA family.</text>
</comment>
<protein>
    <submittedName>
        <fullName evidence="9">DedA family protein</fullName>
    </submittedName>
</protein>
<dbReference type="EMBL" id="CP054056">
    <property type="protein sequence ID" value="QKJ24903.1"/>
    <property type="molecule type" value="Genomic_DNA"/>
</dbReference>
<keyword evidence="10" id="KW-1185">Reference proteome</keyword>
<organism evidence="9 10">
    <name type="scientific">Aquiluna borgnonia</name>
    <dbReference type="NCBI Taxonomy" id="2499157"/>
    <lineage>
        <taxon>Bacteria</taxon>
        <taxon>Bacillati</taxon>
        <taxon>Actinomycetota</taxon>
        <taxon>Actinomycetes</taxon>
        <taxon>Micrococcales</taxon>
        <taxon>Microbacteriaceae</taxon>
        <taxon>Luna cluster</taxon>
        <taxon>Luna-1 subcluster</taxon>
        <taxon>Aquiluna</taxon>
    </lineage>
</organism>
<evidence type="ECO:0000256" key="1">
    <source>
        <dbReference type="ARBA" id="ARBA00004651"/>
    </source>
</evidence>
<keyword evidence="5 7" id="KW-1133">Transmembrane helix</keyword>
<dbReference type="Proteomes" id="UP000501003">
    <property type="component" value="Chromosome"/>
</dbReference>
<gene>
    <name evidence="9" type="ORF">HRU87_01470</name>
</gene>
<feature type="domain" description="VTT" evidence="8">
    <location>
        <begin position="30"/>
        <end position="159"/>
    </location>
</feature>
<feature type="transmembrane region" description="Helical" evidence="7">
    <location>
        <begin position="50"/>
        <end position="71"/>
    </location>
</feature>
<dbReference type="Pfam" id="PF09335">
    <property type="entry name" value="VTT_dom"/>
    <property type="match status" value="1"/>
</dbReference>
<keyword evidence="6 7" id="KW-0472">Membrane</keyword>
<feature type="transmembrane region" description="Helical" evidence="7">
    <location>
        <begin position="140"/>
        <end position="158"/>
    </location>
</feature>
<evidence type="ECO:0000313" key="10">
    <source>
        <dbReference type="Proteomes" id="UP000501003"/>
    </source>
</evidence>
<dbReference type="AlphaFoldDB" id="A0A7D4Q4A2"/>
<dbReference type="PANTHER" id="PTHR42709">
    <property type="entry name" value="ALKALINE PHOSPHATASE LIKE PROTEIN"/>
    <property type="match status" value="1"/>
</dbReference>
<feature type="transmembrane region" description="Helical" evidence="7">
    <location>
        <begin position="178"/>
        <end position="196"/>
    </location>
</feature>
<dbReference type="InterPro" id="IPR032816">
    <property type="entry name" value="VTT_dom"/>
</dbReference>
<dbReference type="GO" id="GO:0005886">
    <property type="term" value="C:plasma membrane"/>
    <property type="evidence" value="ECO:0007669"/>
    <property type="project" value="UniProtKB-SubCell"/>
</dbReference>
<evidence type="ECO:0000256" key="7">
    <source>
        <dbReference type="SAM" id="Phobius"/>
    </source>
</evidence>
<evidence type="ECO:0000259" key="8">
    <source>
        <dbReference type="Pfam" id="PF09335"/>
    </source>
</evidence>
<keyword evidence="4 7" id="KW-0812">Transmembrane</keyword>
<dbReference type="PANTHER" id="PTHR42709:SF6">
    <property type="entry name" value="UNDECAPRENYL PHOSPHATE TRANSPORTER A"/>
    <property type="match status" value="1"/>
</dbReference>
<keyword evidence="3" id="KW-1003">Cell membrane</keyword>
<evidence type="ECO:0000256" key="2">
    <source>
        <dbReference type="ARBA" id="ARBA00010792"/>
    </source>
</evidence>
<reference evidence="9 10" key="1">
    <citation type="submission" date="2020-05" db="EMBL/GenBank/DDBJ databases">
        <title>Aquirufa sp. strain 15G-AUS-rot a new Aquirufa species.</title>
        <authorList>
            <person name="Pitt A."/>
            <person name="Hahn M.W."/>
        </authorList>
    </citation>
    <scope>NUCLEOTIDE SEQUENCE [LARGE SCALE GENOMIC DNA]</scope>
    <source>
        <strain evidence="9 10">15G-AUS-rot</strain>
    </source>
</reference>
<dbReference type="KEGG" id="aqg:HRU87_01470"/>
<evidence type="ECO:0000256" key="5">
    <source>
        <dbReference type="ARBA" id="ARBA00022989"/>
    </source>
</evidence>
<evidence type="ECO:0000256" key="6">
    <source>
        <dbReference type="ARBA" id="ARBA00023136"/>
    </source>
</evidence>
<accession>A0A7D4Q4A2</accession>
<evidence type="ECO:0000256" key="3">
    <source>
        <dbReference type="ARBA" id="ARBA00022475"/>
    </source>
</evidence>
<evidence type="ECO:0000256" key="4">
    <source>
        <dbReference type="ARBA" id="ARBA00022692"/>
    </source>
</evidence>
<sequence>MIEFAVSVINQIGLLGAALVIALEVVVPPIPSEAILLLTGFNVATGTFGYLEAIIATSLGSLLGASLLYWLGRAFTEERLEQLTAKYGKFVGLPVRDLKRTLDWFERFGGPLVLFGRMFPIIRSLVSIPAGLVKLSLAKFYLFSTIGILAWNTLWITIGMNLGENWEQGEEFAQLLEYLVYGFIAIVLAYLASNLIRQFRRRD</sequence>
<name>A0A7D4Q4A2_9MICO</name>
<dbReference type="RefSeq" id="WP_173493200.1">
    <property type="nucleotide sequence ID" value="NZ_CP054056.1"/>
</dbReference>
<evidence type="ECO:0000313" key="9">
    <source>
        <dbReference type="EMBL" id="QKJ24903.1"/>
    </source>
</evidence>